<reference evidence="1 2" key="1">
    <citation type="submission" date="2018-02" db="EMBL/GenBank/DDBJ databases">
        <title>The genomes of Aspergillus section Nigri reveals drivers in fungal speciation.</title>
        <authorList>
            <consortium name="DOE Joint Genome Institute"/>
            <person name="Vesth T.C."/>
            <person name="Nybo J."/>
            <person name="Theobald S."/>
            <person name="Brandl J."/>
            <person name="Frisvad J.C."/>
            <person name="Nielsen K.F."/>
            <person name="Lyhne E.K."/>
            <person name="Kogle M.E."/>
            <person name="Kuo A."/>
            <person name="Riley R."/>
            <person name="Clum A."/>
            <person name="Nolan M."/>
            <person name="Lipzen A."/>
            <person name="Salamov A."/>
            <person name="Henrissat B."/>
            <person name="Wiebenga A."/>
            <person name="De vries R.P."/>
            <person name="Grigoriev I.V."/>
            <person name="Mortensen U.H."/>
            <person name="Andersen M.R."/>
            <person name="Baker S.E."/>
        </authorList>
    </citation>
    <scope>NUCLEOTIDE SEQUENCE [LARGE SCALE GENOMIC DNA]</scope>
    <source>
        <strain evidence="1 2">CBS 114.80</strain>
    </source>
</reference>
<gene>
    <name evidence="1" type="ORF">BP00DRAFT_249568</name>
</gene>
<dbReference type="Proteomes" id="UP000248817">
    <property type="component" value="Unassembled WGS sequence"/>
</dbReference>
<keyword evidence="2" id="KW-1185">Reference proteome</keyword>
<protein>
    <submittedName>
        <fullName evidence="1">Uncharacterized protein</fullName>
    </submittedName>
</protein>
<accession>A0A2V5IXH0</accession>
<evidence type="ECO:0000313" key="2">
    <source>
        <dbReference type="Proteomes" id="UP000248817"/>
    </source>
</evidence>
<dbReference type="EMBL" id="KZ825539">
    <property type="protein sequence ID" value="PYI28947.1"/>
    <property type="molecule type" value="Genomic_DNA"/>
</dbReference>
<dbReference type="AlphaFoldDB" id="A0A2V5IXH0"/>
<sequence length="87" mass="9370">MGMTIHYGSRGWMIPVLISSHHGGGGGWMVGGSGLLGRSACFVYFVYFVCKGGCKSGIETVPELHQYPQALIWPAQRVIVGPRVTSM</sequence>
<proteinExistence type="predicted"/>
<evidence type="ECO:0000313" key="1">
    <source>
        <dbReference type="EMBL" id="PYI28947.1"/>
    </source>
</evidence>
<name>A0A2V5IXH0_9EURO</name>
<organism evidence="1 2">
    <name type="scientific">Aspergillus indologenus CBS 114.80</name>
    <dbReference type="NCBI Taxonomy" id="1450541"/>
    <lineage>
        <taxon>Eukaryota</taxon>
        <taxon>Fungi</taxon>
        <taxon>Dikarya</taxon>
        <taxon>Ascomycota</taxon>
        <taxon>Pezizomycotina</taxon>
        <taxon>Eurotiomycetes</taxon>
        <taxon>Eurotiomycetidae</taxon>
        <taxon>Eurotiales</taxon>
        <taxon>Aspergillaceae</taxon>
        <taxon>Aspergillus</taxon>
        <taxon>Aspergillus subgen. Circumdati</taxon>
    </lineage>
</organism>